<evidence type="ECO:0000313" key="3">
    <source>
        <dbReference type="Proteomes" id="UP001322277"/>
    </source>
</evidence>
<dbReference type="AlphaFoldDB" id="A0AAX4J553"/>
<name>A0AAX4J553_9PEZI</name>
<protein>
    <submittedName>
        <fullName evidence="2">Uncharacterized protein</fullName>
    </submittedName>
</protein>
<dbReference type="RefSeq" id="XP_062787735.1">
    <property type="nucleotide sequence ID" value="XM_062931684.1"/>
</dbReference>
<dbReference type="GeneID" id="87952028"/>
<evidence type="ECO:0000256" key="1">
    <source>
        <dbReference type="SAM" id="MobiDB-lite"/>
    </source>
</evidence>
<evidence type="ECO:0000313" key="2">
    <source>
        <dbReference type="EMBL" id="WQF90514.1"/>
    </source>
</evidence>
<keyword evidence="3" id="KW-1185">Reference proteome</keyword>
<dbReference type="Proteomes" id="UP001322277">
    <property type="component" value="Chromosome 12"/>
</dbReference>
<sequence length="166" mass="18370">MTASLSNEGNVDHDEVIFLWSSPVAKVPSSRAKDLCGPDARRTFPSSPRPKSSVESRRKGPHATKRASISPIPAGMVGKCIELGVVEGPDGNFRAVYGCFDTTGRFRRQLRLGSMALDTQPNATNVTHGQIEYRPCFQGMSSQQVRKEFFRRLPEKLYRPLSCGEI</sequence>
<gene>
    <name evidence="2" type="ORF">CDEST_15528</name>
</gene>
<feature type="compositionally biased region" description="Basic and acidic residues" evidence="1">
    <location>
        <begin position="31"/>
        <end position="42"/>
    </location>
</feature>
<reference evidence="3" key="1">
    <citation type="journal article" date="2023" name="bioRxiv">
        <title>Complete genome of the Medicago anthracnose fungus, Colletotrichum destructivum, reveals a mini-chromosome-like region within a core chromosome.</title>
        <authorList>
            <person name="Lapalu N."/>
            <person name="Simon A."/>
            <person name="Lu A."/>
            <person name="Plaumann P.-L."/>
            <person name="Amselem J."/>
            <person name="Pigne S."/>
            <person name="Auger A."/>
            <person name="Koch C."/>
            <person name="Dallery J.-F."/>
            <person name="O'Connell R.J."/>
        </authorList>
    </citation>
    <scope>NUCLEOTIDE SEQUENCE [LARGE SCALE GENOMIC DNA]</scope>
    <source>
        <strain evidence="3">CBS 520.97</strain>
    </source>
</reference>
<feature type="region of interest" description="Disordered" evidence="1">
    <location>
        <begin position="26"/>
        <end position="69"/>
    </location>
</feature>
<dbReference type="KEGG" id="cdet:87952028"/>
<dbReference type="EMBL" id="CP137316">
    <property type="protein sequence ID" value="WQF90514.1"/>
    <property type="molecule type" value="Genomic_DNA"/>
</dbReference>
<accession>A0AAX4J553</accession>
<organism evidence="2 3">
    <name type="scientific">Colletotrichum destructivum</name>
    <dbReference type="NCBI Taxonomy" id="34406"/>
    <lineage>
        <taxon>Eukaryota</taxon>
        <taxon>Fungi</taxon>
        <taxon>Dikarya</taxon>
        <taxon>Ascomycota</taxon>
        <taxon>Pezizomycotina</taxon>
        <taxon>Sordariomycetes</taxon>
        <taxon>Hypocreomycetidae</taxon>
        <taxon>Glomerellales</taxon>
        <taxon>Glomerellaceae</taxon>
        <taxon>Colletotrichum</taxon>
        <taxon>Colletotrichum destructivum species complex</taxon>
    </lineage>
</organism>
<proteinExistence type="predicted"/>